<dbReference type="EMBL" id="JAGPYQ010000001">
    <property type="protein sequence ID" value="MBQ0849457.1"/>
    <property type="molecule type" value="Genomic_DNA"/>
</dbReference>
<protein>
    <submittedName>
        <fullName evidence="1">Uncharacterized protein</fullName>
    </submittedName>
</protein>
<proteinExistence type="predicted"/>
<dbReference type="Proteomes" id="UP000677413">
    <property type="component" value="Unassembled WGS sequence"/>
</dbReference>
<evidence type="ECO:0000313" key="2">
    <source>
        <dbReference type="Proteomes" id="UP000677413"/>
    </source>
</evidence>
<accession>A0A940XXD1</accession>
<evidence type="ECO:0000313" key="1">
    <source>
        <dbReference type="EMBL" id="MBQ0849457.1"/>
    </source>
</evidence>
<comment type="caution">
    <text evidence="1">The sequence shown here is derived from an EMBL/GenBank/DDBJ whole genome shotgun (WGS) entry which is preliminary data.</text>
</comment>
<sequence>MPSNTARRRPTSICAHPGPAIYFDLPTTERSLLPGAWLSVSVGFGGHNVVLVFAGL</sequence>
<gene>
    <name evidence="1" type="ORF">J8N05_14750</name>
</gene>
<dbReference type="RefSeq" id="WP_210883137.1">
    <property type="nucleotide sequence ID" value="NZ_JAGPYQ010000001.1"/>
</dbReference>
<organism evidence="1 2">
    <name type="scientific">Streptomyces liliiviolaceus</name>
    <dbReference type="NCBI Taxonomy" id="2823109"/>
    <lineage>
        <taxon>Bacteria</taxon>
        <taxon>Bacillati</taxon>
        <taxon>Actinomycetota</taxon>
        <taxon>Actinomycetes</taxon>
        <taxon>Kitasatosporales</taxon>
        <taxon>Streptomycetaceae</taxon>
        <taxon>Streptomyces</taxon>
    </lineage>
</organism>
<keyword evidence="2" id="KW-1185">Reference proteome</keyword>
<dbReference type="AlphaFoldDB" id="A0A940XXD1"/>
<name>A0A940XXD1_9ACTN</name>
<reference evidence="1 2" key="1">
    <citation type="submission" date="2021-04" db="EMBL/GenBank/DDBJ databases">
        <authorList>
            <person name="Tang X."/>
            <person name="Zhou X."/>
            <person name="Chen X."/>
            <person name="Cernava T."/>
            <person name="Zhang C."/>
        </authorList>
    </citation>
    <scope>NUCLEOTIDE SEQUENCE [LARGE SCALE GENOMIC DNA]</scope>
    <source>
        <strain evidence="1 2">BH-SS-21</strain>
    </source>
</reference>